<dbReference type="Proteomes" id="UP000030765">
    <property type="component" value="Unassembled WGS sequence"/>
</dbReference>
<gene>
    <name evidence="1" type="ORF">ZHAS_00014730</name>
</gene>
<dbReference type="EMBL" id="ATLV01021592">
    <property type="status" value="NOT_ANNOTATED_CDS"/>
    <property type="molecule type" value="Genomic_DNA"/>
</dbReference>
<sequence>MLAGANCGWCGVHFAGLNPQGERSGVKLETPTLNEEDTSRGAKWMLKGVLMAGHGTVQVALNKQQQTTDSGITTPNIKAFGDRPRPVNVRRLYPSHPGSFIIMSGTHSVWNPCPVHGVPVSQTLTFREVPWYQSKLYLGV</sequence>
<dbReference type="VEuPathDB" id="VectorBase:ASIC014730"/>
<evidence type="ECO:0000313" key="2">
    <source>
        <dbReference type="EnsemblMetazoa" id="ASIC014730-PA"/>
    </source>
</evidence>
<keyword evidence="1" id="KW-0675">Receptor</keyword>
<organism evidence="1">
    <name type="scientific">Anopheles sinensis</name>
    <name type="common">Mosquito</name>
    <dbReference type="NCBI Taxonomy" id="74873"/>
    <lineage>
        <taxon>Eukaryota</taxon>
        <taxon>Metazoa</taxon>
        <taxon>Ecdysozoa</taxon>
        <taxon>Arthropoda</taxon>
        <taxon>Hexapoda</taxon>
        <taxon>Insecta</taxon>
        <taxon>Pterygota</taxon>
        <taxon>Neoptera</taxon>
        <taxon>Endopterygota</taxon>
        <taxon>Diptera</taxon>
        <taxon>Nematocera</taxon>
        <taxon>Culicoidea</taxon>
        <taxon>Culicidae</taxon>
        <taxon>Anophelinae</taxon>
        <taxon>Anopheles</taxon>
    </lineage>
</organism>
<dbReference type="EnsemblMetazoa" id="ASIC014730-RA">
    <property type="protein sequence ID" value="ASIC014730-PA"/>
    <property type="gene ID" value="ASIC014730"/>
</dbReference>
<keyword evidence="3" id="KW-1185">Reference proteome</keyword>
<dbReference type="AlphaFoldDB" id="A0A084W935"/>
<protein>
    <submittedName>
        <fullName evidence="1 2">Nuclear receptor binding set domain containing protein 1, nsd, putative</fullName>
    </submittedName>
</protein>
<accession>A0A084W935</accession>
<name>A0A084W935_ANOSI</name>
<dbReference type="EMBL" id="KE525320">
    <property type="protein sequence ID" value="KFB46729.1"/>
    <property type="molecule type" value="Genomic_DNA"/>
</dbReference>
<proteinExistence type="predicted"/>
<evidence type="ECO:0000313" key="1">
    <source>
        <dbReference type="EMBL" id="KFB46729.1"/>
    </source>
</evidence>
<reference evidence="2" key="2">
    <citation type="submission" date="2020-05" db="UniProtKB">
        <authorList>
            <consortium name="EnsemblMetazoa"/>
        </authorList>
    </citation>
    <scope>IDENTIFICATION</scope>
</reference>
<reference evidence="1 3" key="1">
    <citation type="journal article" date="2014" name="BMC Genomics">
        <title>Genome sequence of Anopheles sinensis provides insight into genetics basis of mosquito competence for malaria parasites.</title>
        <authorList>
            <person name="Zhou D."/>
            <person name="Zhang D."/>
            <person name="Ding G."/>
            <person name="Shi L."/>
            <person name="Hou Q."/>
            <person name="Ye Y."/>
            <person name="Xu Y."/>
            <person name="Zhou H."/>
            <person name="Xiong C."/>
            <person name="Li S."/>
            <person name="Yu J."/>
            <person name="Hong S."/>
            <person name="Yu X."/>
            <person name="Zou P."/>
            <person name="Chen C."/>
            <person name="Chang X."/>
            <person name="Wang W."/>
            <person name="Lv Y."/>
            <person name="Sun Y."/>
            <person name="Ma L."/>
            <person name="Shen B."/>
            <person name="Zhu C."/>
        </authorList>
    </citation>
    <scope>NUCLEOTIDE SEQUENCE [LARGE SCALE GENOMIC DNA]</scope>
</reference>
<evidence type="ECO:0000313" key="3">
    <source>
        <dbReference type="Proteomes" id="UP000030765"/>
    </source>
</evidence>